<reference evidence="2 3" key="1">
    <citation type="submission" date="2018-10" db="EMBL/GenBank/DDBJ databases">
        <title>Bradyrhizobium sp. nov., isolated from effective nodules of peanut in China.</title>
        <authorList>
            <person name="Li Y."/>
        </authorList>
    </citation>
    <scope>NUCLEOTIDE SEQUENCE [LARGE SCALE GENOMIC DNA]</scope>
    <source>
        <strain evidence="2 3">CCBAU 51781</strain>
    </source>
</reference>
<feature type="chain" id="PRO_5046248942" evidence="1">
    <location>
        <begin position="25"/>
        <end position="85"/>
    </location>
</feature>
<evidence type="ECO:0000313" key="2">
    <source>
        <dbReference type="EMBL" id="RXG91612.1"/>
    </source>
</evidence>
<keyword evidence="3" id="KW-1185">Reference proteome</keyword>
<feature type="signal peptide" evidence="1">
    <location>
        <begin position="1"/>
        <end position="24"/>
    </location>
</feature>
<accession>A0ABY0DFU7</accession>
<sequence length="85" mass="9387">MQFRDMVVMAHPLAKMLKALAVIAAGSLPAMTNARALPWRIDRCLFMSLAVRDFVIANGLSDATVRSRYRGKIVMRVNPLVVAVC</sequence>
<name>A0ABY0DFU7_9BRAD</name>
<gene>
    <name evidence="2" type="ORF">EAS62_24340</name>
</gene>
<protein>
    <submittedName>
        <fullName evidence="2">Uncharacterized protein</fullName>
    </submittedName>
</protein>
<proteinExistence type="predicted"/>
<dbReference type="RefSeq" id="WP_128941083.1">
    <property type="nucleotide sequence ID" value="NZ_RDRA01000014.1"/>
</dbReference>
<dbReference type="Proteomes" id="UP000289946">
    <property type="component" value="Unassembled WGS sequence"/>
</dbReference>
<evidence type="ECO:0000313" key="3">
    <source>
        <dbReference type="Proteomes" id="UP000289946"/>
    </source>
</evidence>
<evidence type="ECO:0000256" key="1">
    <source>
        <dbReference type="SAM" id="SignalP"/>
    </source>
</evidence>
<keyword evidence="1" id="KW-0732">Signal</keyword>
<comment type="caution">
    <text evidence="2">The sequence shown here is derived from an EMBL/GenBank/DDBJ whole genome shotgun (WGS) entry which is preliminary data.</text>
</comment>
<organism evidence="2 3">
    <name type="scientific">Bradyrhizobium zhanjiangense</name>
    <dbReference type="NCBI Taxonomy" id="1325107"/>
    <lineage>
        <taxon>Bacteria</taxon>
        <taxon>Pseudomonadati</taxon>
        <taxon>Pseudomonadota</taxon>
        <taxon>Alphaproteobacteria</taxon>
        <taxon>Hyphomicrobiales</taxon>
        <taxon>Nitrobacteraceae</taxon>
        <taxon>Bradyrhizobium</taxon>
    </lineage>
</organism>
<dbReference type="EMBL" id="RDRA01000014">
    <property type="protein sequence ID" value="RXG91612.1"/>
    <property type="molecule type" value="Genomic_DNA"/>
</dbReference>